<dbReference type="EMBL" id="FPKW01000001">
    <property type="protein sequence ID" value="SFZ89654.1"/>
    <property type="molecule type" value="Genomic_DNA"/>
</dbReference>
<dbReference type="STRING" id="1612149.SAMN05216324_10111"/>
<proteinExistence type="predicted"/>
<dbReference type="RefSeq" id="WP_072406003.1">
    <property type="nucleotide sequence ID" value="NZ_FPKW01000001.1"/>
</dbReference>
<dbReference type="Proteomes" id="UP000182034">
    <property type="component" value="Unassembled WGS sequence"/>
</dbReference>
<dbReference type="OrthoDB" id="714084at2"/>
<protein>
    <submittedName>
        <fullName evidence="1">Uncharacterized protein</fullName>
    </submittedName>
</protein>
<reference evidence="2" key="1">
    <citation type="submission" date="2016-10" db="EMBL/GenBank/DDBJ databases">
        <authorList>
            <person name="Varghese N."/>
            <person name="Submissions S."/>
        </authorList>
    </citation>
    <scope>NUCLEOTIDE SEQUENCE [LARGE SCALE GENOMIC DNA]</scope>
    <source>
        <strain evidence="2">SUR2</strain>
    </source>
</reference>
<organism evidence="1 2">
    <name type="scientific">Chryseobacterium limigenitum</name>
    <dbReference type="NCBI Taxonomy" id="1612149"/>
    <lineage>
        <taxon>Bacteria</taxon>
        <taxon>Pseudomonadati</taxon>
        <taxon>Bacteroidota</taxon>
        <taxon>Flavobacteriia</taxon>
        <taxon>Flavobacteriales</taxon>
        <taxon>Weeksellaceae</taxon>
        <taxon>Chryseobacterium group</taxon>
        <taxon>Chryseobacterium</taxon>
    </lineage>
</organism>
<name>A0A1K2IBN5_9FLAO</name>
<sequence>MKKIASVFFLLFYCFFYSQDLKVSDEEIYEVINFIIKDGSQKTFKEIKIITEDPNVKSDSKYYEDKILKEFFNVKDLKVIKDQYKTINDFVLNPKYILNLRIIHKEKLLSYSPSPISFWTEFNKKHGNVAFMFVGKPLFTSDKKRVIINYGYYCGGLCGKGERVILKKEKNIWVIEKVVSGFIS</sequence>
<gene>
    <name evidence="1" type="ORF">SAMN05216324_10111</name>
</gene>
<keyword evidence="2" id="KW-1185">Reference proteome</keyword>
<evidence type="ECO:0000313" key="1">
    <source>
        <dbReference type="EMBL" id="SFZ89654.1"/>
    </source>
</evidence>
<evidence type="ECO:0000313" key="2">
    <source>
        <dbReference type="Proteomes" id="UP000182034"/>
    </source>
</evidence>
<dbReference type="AlphaFoldDB" id="A0A1K2IBN5"/>
<accession>A0A1K2IBN5</accession>